<dbReference type="EMBL" id="LT607751">
    <property type="protein sequence ID" value="SCG75856.1"/>
    <property type="molecule type" value="Genomic_DNA"/>
</dbReference>
<feature type="transmembrane region" description="Helical" evidence="9">
    <location>
        <begin position="65"/>
        <end position="94"/>
    </location>
</feature>
<evidence type="ECO:0000256" key="2">
    <source>
        <dbReference type="ARBA" id="ARBA00012438"/>
    </source>
</evidence>
<dbReference type="GO" id="GO:0005524">
    <property type="term" value="F:ATP binding"/>
    <property type="evidence" value="ECO:0007669"/>
    <property type="project" value="UniProtKB-KW"/>
</dbReference>
<dbReference type="GO" id="GO:0046983">
    <property type="term" value="F:protein dimerization activity"/>
    <property type="evidence" value="ECO:0007669"/>
    <property type="project" value="InterPro"/>
</dbReference>
<reference evidence="12 13" key="1">
    <citation type="submission" date="2016-06" db="EMBL/GenBank/DDBJ databases">
        <authorList>
            <person name="Kjaerup R.B."/>
            <person name="Dalgaard T.S."/>
            <person name="Juul-Madsen H.R."/>
        </authorList>
    </citation>
    <scope>NUCLEOTIDE SEQUENCE [LARGE SCALE GENOMIC DNA]</scope>
    <source>
        <strain evidence="12 13">DSM 45097</strain>
    </source>
</reference>
<dbReference type="InterPro" id="IPR003594">
    <property type="entry name" value="HATPase_dom"/>
</dbReference>
<feature type="transmembrane region" description="Helical" evidence="9">
    <location>
        <begin position="35"/>
        <end position="53"/>
    </location>
</feature>
<evidence type="ECO:0000259" key="10">
    <source>
        <dbReference type="Pfam" id="PF02518"/>
    </source>
</evidence>
<evidence type="ECO:0000256" key="1">
    <source>
        <dbReference type="ARBA" id="ARBA00000085"/>
    </source>
</evidence>
<feature type="transmembrane region" description="Helical" evidence="9">
    <location>
        <begin position="100"/>
        <end position="120"/>
    </location>
</feature>
<dbReference type="CDD" id="cd16917">
    <property type="entry name" value="HATPase_UhpB-NarQ-NarX-like"/>
    <property type="match status" value="1"/>
</dbReference>
<dbReference type="InterPro" id="IPR050482">
    <property type="entry name" value="Sensor_HK_TwoCompSys"/>
</dbReference>
<keyword evidence="9" id="KW-0812">Transmembrane</keyword>
<comment type="catalytic activity">
    <reaction evidence="1">
        <text>ATP + protein L-histidine = ADP + protein N-phospho-L-histidine.</text>
        <dbReference type="EC" id="2.7.13.3"/>
    </reaction>
</comment>
<evidence type="ECO:0000256" key="3">
    <source>
        <dbReference type="ARBA" id="ARBA00022553"/>
    </source>
</evidence>
<dbReference type="PANTHER" id="PTHR24421">
    <property type="entry name" value="NITRATE/NITRITE SENSOR PROTEIN NARX-RELATED"/>
    <property type="match status" value="1"/>
</dbReference>
<keyword evidence="13" id="KW-1185">Reference proteome</keyword>
<keyword evidence="9" id="KW-1133">Transmembrane helix</keyword>
<dbReference type="Pfam" id="PF02518">
    <property type="entry name" value="HATPase_c"/>
    <property type="match status" value="1"/>
</dbReference>
<feature type="domain" description="Signal transduction histidine kinase subgroup 3 dimerisation and phosphoacceptor" evidence="11">
    <location>
        <begin position="184"/>
        <end position="251"/>
    </location>
</feature>
<keyword evidence="7" id="KW-0067">ATP-binding</keyword>
<evidence type="ECO:0000256" key="4">
    <source>
        <dbReference type="ARBA" id="ARBA00022679"/>
    </source>
</evidence>
<dbReference type="Proteomes" id="UP000198210">
    <property type="component" value="Chromosome I"/>
</dbReference>
<feature type="transmembrane region" description="Helical" evidence="9">
    <location>
        <begin position="132"/>
        <end position="152"/>
    </location>
</feature>
<keyword evidence="8" id="KW-0902">Two-component regulatory system</keyword>
<evidence type="ECO:0000256" key="7">
    <source>
        <dbReference type="ARBA" id="ARBA00022840"/>
    </source>
</evidence>
<dbReference type="PANTHER" id="PTHR24421:SF10">
    <property type="entry name" value="NITRATE_NITRITE SENSOR PROTEIN NARQ"/>
    <property type="match status" value="1"/>
</dbReference>
<evidence type="ECO:0000259" key="11">
    <source>
        <dbReference type="Pfam" id="PF07730"/>
    </source>
</evidence>
<dbReference type="InterPro" id="IPR036890">
    <property type="entry name" value="HATPase_C_sf"/>
</dbReference>
<accession>A0A1C5K0P0</accession>
<keyword evidence="6 12" id="KW-0418">Kinase</keyword>
<proteinExistence type="predicted"/>
<dbReference type="SUPFAM" id="SSF55874">
    <property type="entry name" value="ATPase domain of HSP90 chaperone/DNA topoisomerase II/histidine kinase"/>
    <property type="match status" value="1"/>
</dbReference>
<evidence type="ECO:0000256" key="6">
    <source>
        <dbReference type="ARBA" id="ARBA00022777"/>
    </source>
</evidence>
<feature type="domain" description="Histidine kinase/HSP90-like ATPase" evidence="10">
    <location>
        <begin position="299"/>
        <end position="390"/>
    </location>
</feature>
<evidence type="ECO:0000256" key="8">
    <source>
        <dbReference type="ARBA" id="ARBA00023012"/>
    </source>
</evidence>
<gene>
    <name evidence="12" type="ORF">GA0074704_5236</name>
</gene>
<keyword evidence="5" id="KW-0547">Nucleotide-binding</keyword>
<keyword evidence="4" id="KW-0808">Transferase</keyword>
<dbReference type="InterPro" id="IPR011712">
    <property type="entry name" value="Sig_transdc_His_kin_sub3_dim/P"/>
</dbReference>
<dbReference type="Pfam" id="PF07730">
    <property type="entry name" value="HisKA_3"/>
    <property type="match status" value="1"/>
</dbReference>
<dbReference type="AlphaFoldDB" id="A0A1C5K0P0"/>
<dbReference type="GO" id="GO:0016020">
    <property type="term" value="C:membrane"/>
    <property type="evidence" value="ECO:0007669"/>
    <property type="project" value="InterPro"/>
</dbReference>
<name>A0A1C5K0P0_9ACTN</name>
<organism evidence="12 13">
    <name type="scientific">Micromonospora siamensis</name>
    <dbReference type="NCBI Taxonomy" id="299152"/>
    <lineage>
        <taxon>Bacteria</taxon>
        <taxon>Bacillati</taxon>
        <taxon>Actinomycetota</taxon>
        <taxon>Actinomycetes</taxon>
        <taxon>Micromonosporales</taxon>
        <taxon>Micromonosporaceae</taxon>
        <taxon>Micromonospora</taxon>
    </lineage>
</organism>
<evidence type="ECO:0000313" key="12">
    <source>
        <dbReference type="EMBL" id="SCG75856.1"/>
    </source>
</evidence>
<evidence type="ECO:0000256" key="9">
    <source>
        <dbReference type="SAM" id="Phobius"/>
    </source>
</evidence>
<evidence type="ECO:0000313" key="13">
    <source>
        <dbReference type="Proteomes" id="UP000198210"/>
    </source>
</evidence>
<protein>
    <recommendedName>
        <fullName evidence="2">histidine kinase</fullName>
        <ecNumber evidence="2">2.7.13.3</ecNumber>
    </recommendedName>
</protein>
<evidence type="ECO:0000256" key="5">
    <source>
        <dbReference type="ARBA" id="ARBA00022741"/>
    </source>
</evidence>
<dbReference type="Gene3D" id="1.20.5.1930">
    <property type="match status" value="1"/>
</dbReference>
<keyword evidence="9" id="KW-0472">Membrane</keyword>
<sequence>MRGLRGWWPELLLGLVAALLGLASGVNSVLGAESVGWHAALAVAAGLALVGVRRWPWVVLVLESLLMLAAVEVAPFGTGTPVLCGAVALGFVAYRTGWSSTGAAFAFYLAAVIATVLRSAAAPGVLTGGAGVLRLATLVAATAAPVAFGRYLGGLRHAAAVAEERAREAEARQEMQTRSARLAERASIARDLHDIVAHHVAAIALQAGASQYAIRQTGRVDDAVTAFGELRTTAGRVLDELRELLEVLRDPEAVEGGAPMVEPEQIITEAQRLVRAAGLSVQVTVDHRAATTPLVVRTTAARVIQEGLTNSLKHAGPGAIATAVVRLEPPGLLVEVLDSGPAGPRPEAALPSSGHGLTGMRERVGLLGGTLTAGPTAAGGWRLRARLPVREVVW</sequence>
<dbReference type="EC" id="2.7.13.3" evidence="2"/>
<keyword evidence="3" id="KW-0597">Phosphoprotein</keyword>
<dbReference type="Gene3D" id="3.30.565.10">
    <property type="entry name" value="Histidine kinase-like ATPase, C-terminal domain"/>
    <property type="match status" value="1"/>
</dbReference>
<dbReference type="RefSeq" id="WP_088972926.1">
    <property type="nucleotide sequence ID" value="NZ_JBHLYF010000021.1"/>
</dbReference>
<dbReference type="GO" id="GO:0000155">
    <property type="term" value="F:phosphorelay sensor kinase activity"/>
    <property type="evidence" value="ECO:0007669"/>
    <property type="project" value="InterPro"/>
</dbReference>